<comment type="caution">
    <text evidence="2">The sequence shown here is derived from an EMBL/GenBank/DDBJ whole genome shotgun (WGS) entry which is preliminary data.</text>
</comment>
<dbReference type="Pfam" id="PF03050">
    <property type="entry name" value="DDE_Tnp_IS66"/>
    <property type="match status" value="1"/>
</dbReference>
<organism evidence="2 3">
    <name type="scientific">Acidiphilium rubrum</name>
    <dbReference type="NCBI Taxonomy" id="526"/>
    <lineage>
        <taxon>Bacteria</taxon>
        <taxon>Pseudomonadati</taxon>
        <taxon>Pseudomonadota</taxon>
        <taxon>Alphaproteobacteria</taxon>
        <taxon>Acetobacterales</taxon>
        <taxon>Acidocellaceae</taxon>
        <taxon>Acidiphilium</taxon>
    </lineage>
</organism>
<evidence type="ECO:0000259" key="1">
    <source>
        <dbReference type="Pfam" id="PF03050"/>
    </source>
</evidence>
<reference evidence="2 3" key="1">
    <citation type="submission" date="2017-01" db="EMBL/GenBank/DDBJ databases">
        <authorList>
            <person name="Varghese N."/>
            <person name="Submissions S."/>
        </authorList>
    </citation>
    <scope>NUCLEOTIDE SEQUENCE [LARGE SCALE GENOMIC DNA]</scope>
    <source>
        <strain evidence="2 3">ATCC 35905</strain>
    </source>
</reference>
<dbReference type="RefSeq" id="WP_029311968.1">
    <property type="nucleotide sequence ID" value="NZ_FTNE01000032.1"/>
</dbReference>
<gene>
    <name evidence="2" type="ORF">SAMN05421828_13214</name>
</gene>
<dbReference type="Proteomes" id="UP000186308">
    <property type="component" value="Unassembled WGS sequence"/>
</dbReference>
<dbReference type="InterPro" id="IPR004291">
    <property type="entry name" value="Transposase_IS66_central"/>
</dbReference>
<evidence type="ECO:0000313" key="2">
    <source>
        <dbReference type="EMBL" id="SIR43290.1"/>
    </source>
</evidence>
<name>A0A8G2CNF7_ACIRU</name>
<feature type="domain" description="Transposase IS66 central" evidence="1">
    <location>
        <begin position="26"/>
        <end position="90"/>
    </location>
</feature>
<protein>
    <submittedName>
        <fullName evidence="2">Transposase IS66 family protein</fullName>
    </submittedName>
</protein>
<evidence type="ECO:0000313" key="3">
    <source>
        <dbReference type="Proteomes" id="UP000186308"/>
    </source>
</evidence>
<keyword evidence="3" id="KW-1185">Reference proteome</keyword>
<dbReference type="EMBL" id="FTNE01000032">
    <property type="protein sequence ID" value="SIR43290.1"/>
    <property type="molecule type" value="Genomic_DNA"/>
</dbReference>
<accession>A0A8G2CNF7</accession>
<dbReference type="AlphaFoldDB" id="A0A8G2CNF7"/>
<sequence>MSERCLVGLMLAAIMRLMAGIKWSCQCNRHEVDTKLPRLAGEILNDWDAVITFVGDPDVPPTNNDDAERAHRNAVIFRRISFDTRSVEGSRLYAAALSVIDTCRKHRTDPWAYGSAQITAGRANTLLSTVPAQVRT</sequence>
<proteinExistence type="predicted"/>